<reference evidence="1 2" key="1">
    <citation type="journal article" date="2019" name="Int. J. Syst. Evol. Microbiol.">
        <title>The Global Catalogue of Microorganisms (GCM) 10K type strain sequencing project: providing services to taxonomists for standard genome sequencing and annotation.</title>
        <authorList>
            <consortium name="The Broad Institute Genomics Platform"/>
            <consortium name="The Broad Institute Genome Sequencing Center for Infectious Disease"/>
            <person name="Wu L."/>
            <person name="Ma J."/>
        </authorList>
    </citation>
    <scope>NUCLEOTIDE SEQUENCE [LARGE SCALE GENOMIC DNA]</scope>
    <source>
        <strain evidence="1 2">JCM 10667</strain>
    </source>
</reference>
<dbReference type="Proteomes" id="UP001501427">
    <property type="component" value="Unassembled WGS sequence"/>
</dbReference>
<accession>A0ABN1EAI6</accession>
<organism evidence="1 2">
    <name type="scientific">Actinomadura livida</name>
    <dbReference type="NCBI Taxonomy" id="79909"/>
    <lineage>
        <taxon>Bacteria</taxon>
        <taxon>Bacillati</taxon>
        <taxon>Actinomycetota</taxon>
        <taxon>Actinomycetes</taxon>
        <taxon>Streptosporangiales</taxon>
        <taxon>Thermomonosporaceae</taxon>
        <taxon>Actinomadura</taxon>
    </lineage>
</organism>
<evidence type="ECO:0000313" key="1">
    <source>
        <dbReference type="EMBL" id="GAA0562515.1"/>
    </source>
</evidence>
<dbReference type="EMBL" id="BAAAHD010000023">
    <property type="protein sequence ID" value="GAA0562515.1"/>
    <property type="molecule type" value="Genomic_DNA"/>
</dbReference>
<evidence type="ECO:0000313" key="2">
    <source>
        <dbReference type="Proteomes" id="UP001501427"/>
    </source>
</evidence>
<gene>
    <name evidence="1" type="ORF">GCM10009546_25890</name>
</gene>
<protein>
    <submittedName>
        <fullName evidence="1">Uncharacterized protein</fullName>
    </submittedName>
</protein>
<sequence>MTYLGVCDSRWFAPARLTGLEGVLAVAATDTFHLSHPRLDGPAERTVVEPWLTELSHATLNAYAETSPALAPVEALPVRPAPAARPEPARVAVAA</sequence>
<name>A0ABN1EAI6_9ACTN</name>
<comment type="caution">
    <text evidence="1">The sequence shown here is derived from an EMBL/GenBank/DDBJ whole genome shotgun (WGS) entry which is preliminary data.</text>
</comment>
<proteinExistence type="predicted"/>
<keyword evidence="2" id="KW-1185">Reference proteome</keyword>